<gene>
    <name evidence="2" type="ORF">JTE90_026893</name>
</gene>
<protein>
    <recommendedName>
        <fullName evidence="4">Tesmin/TSO1-like CXC domain-containing protein</fullName>
    </recommendedName>
</protein>
<accession>A0AAV6UCG3</accession>
<sequence length="938" mass="104940">MSEVLKEQDSVCGIPCSKLSFDNIKIVKTNYLIKCFSKLPEDDPTSDPLRSAHIVLMMKTLNLTASVDFQQEMNILEMLKELLSSLRSTATIFCLDTTPSTELFEKALSCFSGQMLYGPIQHTYKTPVIHSEPSENLPPAETSSTFFMWCKSARSINCASPQTSFESARSEENSMIRKPTISEGSGSSKDCAGDDVKVKYSEILPWRELPPGKVSWGKIFWETMSQTPKKSLKSLMSLNKEVTEHHWIGETIRLYLRERESQDCSSLTNYSGDNILMSEDVEVEDDKIVLNNQTEISLTSSQIFNSEDIGDANGKKIFIDNAKLFPETESFIKQCTNYENLSIIQNDNISDKITCTSVENSLVEKVNLFISKDSEDLTEVSVTETELYPEIHTVDENISIEKEIEINSNTSSLSVDNVNSFCLSKDASQETNLSQNITEATDNITQETTMSSKVHSKTSVPQNICLNKDEVVQETIKETLSQVITDNISIALANKINFGTQSVPLSGSSKKKSVKPKADVTVCQESVTCKPNSLRSCPKPDKKYSEILPWKELPPGKIPWGEIFWQNSSLKMKKSLKCVFSYKKDILDRHWIGDVARLYIEEFGEPDLSTLSKKIRYREQSIKNNKTEECPQDFNKTSGFLFSIPQPVLTSMQVNTSKSKLDTNAKNELLKIGDPWDIALTDNCNSKSIQNNFVDEATESLNKVKTILPLKTKENQNDLFNMNKPKKVTKTWSDLLREHNETNNPTSAVCIHNKNDKSVETKSTQTDFSEIAPAKNNLPLIKALTESVEQLKTSLEKSAGINSFNKHHIHAHQTTNKTSHCDHGASQSPTNSGLGITSPTSAPRNTFLFEKKCSLPCCFQSCMVQHCRCNNQPLGHYCSINCHSQCCNVAGCGLSLQNQFKCSSDQSYVHLTSENLVIPIQGVSDNALLKIMSLLKNS</sequence>
<keyword evidence="3" id="KW-1185">Reference proteome</keyword>
<dbReference type="Proteomes" id="UP000827092">
    <property type="component" value="Unassembled WGS sequence"/>
</dbReference>
<comment type="caution">
    <text evidence="2">The sequence shown here is derived from an EMBL/GenBank/DDBJ whole genome shotgun (WGS) entry which is preliminary data.</text>
</comment>
<name>A0AAV6UCG3_9ARAC</name>
<feature type="region of interest" description="Disordered" evidence="1">
    <location>
        <begin position="816"/>
        <end position="837"/>
    </location>
</feature>
<evidence type="ECO:0000256" key="1">
    <source>
        <dbReference type="SAM" id="MobiDB-lite"/>
    </source>
</evidence>
<organism evidence="2 3">
    <name type="scientific">Oedothorax gibbosus</name>
    <dbReference type="NCBI Taxonomy" id="931172"/>
    <lineage>
        <taxon>Eukaryota</taxon>
        <taxon>Metazoa</taxon>
        <taxon>Ecdysozoa</taxon>
        <taxon>Arthropoda</taxon>
        <taxon>Chelicerata</taxon>
        <taxon>Arachnida</taxon>
        <taxon>Araneae</taxon>
        <taxon>Araneomorphae</taxon>
        <taxon>Entelegynae</taxon>
        <taxon>Araneoidea</taxon>
        <taxon>Linyphiidae</taxon>
        <taxon>Erigoninae</taxon>
        <taxon>Oedothorax</taxon>
    </lineage>
</organism>
<reference evidence="2 3" key="1">
    <citation type="journal article" date="2022" name="Nat. Ecol. Evol.">
        <title>A masculinizing supergene underlies an exaggerated male reproductive morph in a spider.</title>
        <authorList>
            <person name="Hendrickx F."/>
            <person name="De Corte Z."/>
            <person name="Sonet G."/>
            <person name="Van Belleghem S.M."/>
            <person name="Kostlbacher S."/>
            <person name="Vangestel C."/>
        </authorList>
    </citation>
    <scope>NUCLEOTIDE SEQUENCE [LARGE SCALE GENOMIC DNA]</scope>
    <source>
        <strain evidence="2">W744_W776</strain>
    </source>
</reference>
<proteinExistence type="predicted"/>
<dbReference type="EMBL" id="JAFNEN010000486">
    <property type="protein sequence ID" value="KAG8181952.1"/>
    <property type="molecule type" value="Genomic_DNA"/>
</dbReference>
<evidence type="ECO:0000313" key="2">
    <source>
        <dbReference type="EMBL" id="KAG8181952.1"/>
    </source>
</evidence>
<feature type="compositionally biased region" description="Polar residues" evidence="1">
    <location>
        <begin position="825"/>
        <end position="837"/>
    </location>
</feature>
<evidence type="ECO:0000313" key="3">
    <source>
        <dbReference type="Proteomes" id="UP000827092"/>
    </source>
</evidence>
<evidence type="ECO:0008006" key="4">
    <source>
        <dbReference type="Google" id="ProtNLM"/>
    </source>
</evidence>
<dbReference type="AlphaFoldDB" id="A0AAV6UCG3"/>